<dbReference type="PANTHER" id="PTHR37174:SF2">
    <property type="entry name" value="FORKHEAD-ASSOCIATED DOMAIN PROTEIN"/>
    <property type="match status" value="1"/>
</dbReference>
<reference evidence="3" key="1">
    <citation type="submission" date="2019-11" db="EMBL/GenBank/DDBJ databases">
        <authorList>
            <person name="Liu Y."/>
            <person name="Hou J."/>
            <person name="Li T.-Q."/>
            <person name="Guan C.-H."/>
            <person name="Wu X."/>
            <person name="Wu H.-Z."/>
            <person name="Ling F."/>
            <person name="Zhang R."/>
            <person name="Shi X.-G."/>
            <person name="Ren J.-P."/>
            <person name="Chen E.-F."/>
            <person name="Sun J.-M."/>
        </authorList>
    </citation>
    <scope>NUCLEOTIDE SEQUENCE</scope>
    <source>
        <strain evidence="3">Adult_tree_wgs_1</strain>
        <tissue evidence="3">Leaves</tissue>
    </source>
</reference>
<feature type="coiled-coil region" evidence="1">
    <location>
        <begin position="94"/>
        <end position="142"/>
    </location>
</feature>
<evidence type="ECO:0000313" key="4">
    <source>
        <dbReference type="Proteomes" id="UP000626092"/>
    </source>
</evidence>
<name>A0A834G2P2_RHOSS</name>
<accession>A0A834G2P2</accession>
<gene>
    <name evidence="3" type="ORF">RHSIM_Rhsim12G0085200</name>
</gene>
<dbReference type="AlphaFoldDB" id="A0A834G2P2"/>
<evidence type="ECO:0000256" key="2">
    <source>
        <dbReference type="SAM" id="MobiDB-lite"/>
    </source>
</evidence>
<sequence>MLSGNTNSKQRGQGRRRVRDWLTLCGHLKPARNSNVLSSPGRRGRGEGEGEGEREGEREREKMIVNCGGIAAVFTTWRRKPPTRILCFSSHTNTEQLRAQLDQLHSEAQQARTKANNARLRLMRLSEAAEKLQRQAAIMVQTGRENDARELLFQKKKVLQALDKSKARITLFNELSSKFNEVISVKETLLIQTIASDVDIGIKDASSTVRIVSPKDEDTRNQNEDDDLELKAMKYGADQLLQVDTEGQADQQSLDSVDNQDFRNEADIIYSLKGISSYEDFLEHLDQLLSKIETELVMVLGVSTMLLEKNEKPKNSKVQQTEELLEGVCTIRERISSIMQQDVRMR</sequence>
<keyword evidence="4" id="KW-1185">Reference proteome</keyword>
<evidence type="ECO:0000256" key="1">
    <source>
        <dbReference type="SAM" id="Coils"/>
    </source>
</evidence>
<organism evidence="3 4">
    <name type="scientific">Rhododendron simsii</name>
    <name type="common">Sims's rhododendron</name>
    <dbReference type="NCBI Taxonomy" id="118357"/>
    <lineage>
        <taxon>Eukaryota</taxon>
        <taxon>Viridiplantae</taxon>
        <taxon>Streptophyta</taxon>
        <taxon>Embryophyta</taxon>
        <taxon>Tracheophyta</taxon>
        <taxon>Spermatophyta</taxon>
        <taxon>Magnoliopsida</taxon>
        <taxon>eudicotyledons</taxon>
        <taxon>Gunneridae</taxon>
        <taxon>Pentapetalae</taxon>
        <taxon>asterids</taxon>
        <taxon>Ericales</taxon>
        <taxon>Ericaceae</taxon>
        <taxon>Ericoideae</taxon>
        <taxon>Rhodoreae</taxon>
        <taxon>Rhododendron</taxon>
    </lineage>
</organism>
<dbReference type="Proteomes" id="UP000626092">
    <property type="component" value="Unassembled WGS sequence"/>
</dbReference>
<dbReference type="EMBL" id="WJXA01000012">
    <property type="protein sequence ID" value="KAF7124452.1"/>
    <property type="molecule type" value="Genomic_DNA"/>
</dbReference>
<proteinExistence type="predicted"/>
<evidence type="ECO:0000313" key="3">
    <source>
        <dbReference type="EMBL" id="KAF7124452.1"/>
    </source>
</evidence>
<dbReference type="OrthoDB" id="772275at2759"/>
<feature type="compositionally biased region" description="Basic and acidic residues" evidence="2">
    <location>
        <begin position="44"/>
        <end position="59"/>
    </location>
</feature>
<protein>
    <submittedName>
        <fullName evidence="3">Uncharacterized protein</fullName>
    </submittedName>
</protein>
<keyword evidence="1" id="KW-0175">Coiled coil</keyword>
<comment type="caution">
    <text evidence="3">The sequence shown here is derived from an EMBL/GenBank/DDBJ whole genome shotgun (WGS) entry which is preliminary data.</text>
</comment>
<dbReference type="PANTHER" id="PTHR37174">
    <property type="entry name" value="FORKHEAD-ASSOCIATED DOMAIN PROTEIN"/>
    <property type="match status" value="1"/>
</dbReference>
<feature type="region of interest" description="Disordered" evidence="2">
    <location>
        <begin position="32"/>
        <end position="59"/>
    </location>
</feature>